<gene>
    <name evidence="18" type="ORF">IED13_01875</name>
</gene>
<dbReference type="InterPro" id="IPR017927">
    <property type="entry name" value="FAD-bd_FR_type"/>
</dbReference>
<evidence type="ECO:0000256" key="10">
    <source>
        <dbReference type="ARBA" id="ARBA00022982"/>
    </source>
</evidence>
<dbReference type="InterPro" id="IPR039261">
    <property type="entry name" value="FNR_nucleotide-bd"/>
</dbReference>
<dbReference type="Pfam" id="PF00667">
    <property type="entry name" value="FAD_binding_1"/>
    <property type="match status" value="2"/>
</dbReference>
<evidence type="ECO:0000256" key="1">
    <source>
        <dbReference type="ARBA" id="ARBA00001917"/>
    </source>
</evidence>
<dbReference type="PANTHER" id="PTHR19384:SF128">
    <property type="entry name" value="NADPH OXIDOREDUCTASE A"/>
    <property type="match status" value="1"/>
</dbReference>
<dbReference type="PRINTS" id="PR00371">
    <property type="entry name" value="FPNCR"/>
</dbReference>
<feature type="domain" description="FAD-binding FR-type" evidence="16">
    <location>
        <begin position="164"/>
        <end position="377"/>
    </location>
</feature>
<dbReference type="EC" id="1.8.1.2" evidence="3"/>
<dbReference type="InterPro" id="IPR017938">
    <property type="entry name" value="Riboflavin_synthase-like_b-brl"/>
</dbReference>
<dbReference type="AlphaFoldDB" id="A0A927E429"/>
<proteinExistence type="predicted"/>
<evidence type="ECO:0000256" key="12">
    <source>
        <dbReference type="ARBA" id="ARBA00023004"/>
    </source>
</evidence>
<keyword evidence="19" id="KW-1185">Reference proteome</keyword>
<dbReference type="SUPFAM" id="SSF52343">
    <property type="entry name" value="Ferredoxin reductase-like, C-terminal NADP-linked domain"/>
    <property type="match status" value="1"/>
</dbReference>
<dbReference type="InterPro" id="IPR003097">
    <property type="entry name" value="CysJ-like_FAD-binding"/>
</dbReference>
<keyword evidence="4" id="KW-0004">4Fe-4S</keyword>
<keyword evidence="6" id="KW-0288">FMN</keyword>
<dbReference type="GO" id="GO:0019344">
    <property type="term" value="P:cysteine biosynthetic process"/>
    <property type="evidence" value="ECO:0007669"/>
    <property type="project" value="UniProtKB-KW"/>
</dbReference>
<feature type="domain" description="4Fe-4S" evidence="17">
    <location>
        <begin position="79"/>
        <end position="138"/>
    </location>
</feature>
<dbReference type="FunFam" id="3.40.50.80:FF:000001">
    <property type="entry name" value="NADPH--cytochrome P450 reductase 1"/>
    <property type="match status" value="1"/>
</dbReference>
<comment type="cofactor">
    <cofactor evidence="1">
        <name>FMN</name>
        <dbReference type="ChEBI" id="CHEBI:58210"/>
    </cofactor>
</comment>
<sequence length="528" mass="57225">MTVQTPTPLAQIVPESAPFSEEQRSWLNGFFAGLLSLDNAGVTALSPAQNAAMMEQAEDDGAPWHDPSMPMTERLQLAEGKPLPRRLYAAMAQQDCGQCGYVCETYSAAIASGAEGRLNLCAPGGKETLRQVKALMEEPGASAPAAPIEAAPAAELGPKGRCRENPALATFLSRRKLNGAGSEKETWHVEFDLSESGLDYVVGDAFGIVARNDPRLVDAVIALLGARPDAEIGGKPLRDRLMEDCALGPAPDALFQLISYVTGGEARAKARRLAAGEDPDGDIDRLDVLGTLHKFSQARLSAEAFVEALDPLQPRLYSISSSHNATPGRITLTVDTVRYKIGTRPRWGVASTFLAERVEPGDKVPVYVQRAHGFGLPADPATPIIMCGPGTGVAPFRAFLHDRQATKAPGRNWLFFGHQRRACDFFYEDELQAMKEAGILTNLTLAWSRDAGEKVYVQDRMRERGGEVWAWLEQGAHFYVCGDAKRMAKDVERALVDVVAEHGGRSSEEAIAYVASLRKAGRYQADVY</sequence>
<evidence type="ECO:0000256" key="15">
    <source>
        <dbReference type="ARBA" id="ARBA00052219"/>
    </source>
</evidence>
<dbReference type="Pfam" id="PF00175">
    <property type="entry name" value="NAD_binding_1"/>
    <property type="match status" value="1"/>
</dbReference>
<keyword evidence="8" id="KW-0274">FAD</keyword>
<dbReference type="CDD" id="cd06199">
    <property type="entry name" value="SiR"/>
    <property type="match status" value="1"/>
</dbReference>
<evidence type="ECO:0000256" key="2">
    <source>
        <dbReference type="ARBA" id="ARBA00001974"/>
    </source>
</evidence>
<dbReference type="GO" id="GO:0051539">
    <property type="term" value="F:4 iron, 4 sulfur cluster binding"/>
    <property type="evidence" value="ECO:0007669"/>
    <property type="project" value="UniProtKB-KW"/>
</dbReference>
<keyword evidence="10" id="KW-0249">Electron transport</keyword>
<dbReference type="RefSeq" id="WP_191123187.1">
    <property type="nucleotide sequence ID" value="NZ_JACXWY010000001.1"/>
</dbReference>
<dbReference type="Gene3D" id="3.40.50.80">
    <property type="entry name" value="Nucleotide-binding domain of ferredoxin-NADP reductase (FNR) module"/>
    <property type="match status" value="1"/>
</dbReference>
<dbReference type="InterPro" id="IPR001709">
    <property type="entry name" value="Flavoprot_Pyr_Nucl_cyt_Rdtase"/>
</dbReference>
<evidence type="ECO:0000256" key="14">
    <source>
        <dbReference type="ARBA" id="ARBA00023192"/>
    </source>
</evidence>
<dbReference type="GO" id="GO:0050660">
    <property type="term" value="F:flavin adenine dinucleotide binding"/>
    <property type="evidence" value="ECO:0007669"/>
    <property type="project" value="TreeGrafter"/>
</dbReference>
<dbReference type="SUPFAM" id="SSF63380">
    <property type="entry name" value="Riboflavin synthase domain-like"/>
    <property type="match status" value="1"/>
</dbReference>
<keyword evidence="5" id="KW-0285">Flavoprotein</keyword>
<evidence type="ECO:0000313" key="19">
    <source>
        <dbReference type="Proteomes" id="UP000619295"/>
    </source>
</evidence>
<evidence type="ECO:0000256" key="6">
    <source>
        <dbReference type="ARBA" id="ARBA00022643"/>
    </source>
</evidence>
<dbReference type="PANTHER" id="PTHR19384">
    <property type="entry name" value="NITRIC OXIDE SYNTHASE-RELATED"/>
    <property type="match status" value="1"/>
</dbReference>
<dbReference type="InterPro" id="IPR001433">
    <property type="entry name" value="OxRdtase_FAD/NAD-bd"/>
</dbReference>
<evidence type="ECO:0000313" key="18">
    <source>
        <dbReference type="EMBL" id="MBD3844431.1"/>
    </source>
</evidence>
<dbReference type="GO" id="GO:0010181">
    <property type="term" value="F:FMN binding"/>
    <property type="evidence" value="ECO:0007669"/>
    <property type="project" value="TreeGrafter"/>
</dbReference>
<evidence type="ECO:0000256" key="5">
    <source>
        <dbReference type="ARBA" id="ARBA00022630"/>
    </source>
</evidence>
<reference evidence="18" key="1">
    <citation type="submission" date="2020-09" db="EMBL/GenBank/DDBJ databases">
        <title>Bosea spartocytisi sp. nov. a root nodule endophyte of Spartocytisus supranubius in the high mountain ecosystem fo the Teide National Park (Canary Islands, Spain).</title>
        <authorList>
            <person name="Pulido-Suarez L."/>
            <person name="Peix A."/>
            <person name="Igual J.M."/>
            <person name="Socas-Perez N."/>
            <person name="Velazquez E."/>
            <person name="Flores-Felix J.D."/>
            <person name="Leon-Barrios M."/>
        </authorList>
    </citation>
    <scope>NUCLEOTIDE SEQUENCE</scope>
    <source>
        <strain evidence="18">SSUT16</strain>
    </source>
</reference>
<accession>A0A927E429</accession>
<evidence type="ECO:0000259" key="16">
    <source>
        <dbReference type="PROSITE" id="PS51384"/>
    </source>
</evidence>
<keyword evidence="13" id="KW-0411">Iron-sulfur</keyword>
<keyword evidence="10" id="KW-0813">Transport</keyword>
<dbReference type="Gene3D" id="2.40.30.10">
    <property type="entry name" value="Translation factors"/>
    <property type="match status" value="1"/>
</dbReference>
<keyword evidence="9" id="KW-0521">NADP</keyword>
<keyword evidence="14" id="KW-0198">Cysteine biosynthesis</keyword>
<protein>
    <recommendedName>
        <fullName evidence="3">assimilatory sulfite reductase (NADPH)</fullName>
        <ecNumber evidence="3">1.8.1.2</ecNumber>
    </recommendedName>
</protein>
<comment type="caution">
    <text evidence="18">The sequence shown here is derived from an EMBL/GenBank/DDBJ whole genome shotgun (WGS) entry which is preliminary data.</text>
</comment>
<evidence type="ECO:0000259" key="17">
    <source>
        <dbReference type="PROSITE" id="PS51656"/>
    </source>
</evidence>
<keyword evidence="11 18" id="KW-0560">Oxidoreductase</keyword>
<evidence type="ECO:0000256" key="8">
    <source>
        <dbReference type="ARBA" id="ARBA00022827"/>
    </source>
</evidence>
<dbReference type="PROSITE" id="PS51384">
    <property type="entry name" value="FAD_FR"/>
    <property type="match status" value="1"/>
</dbReference>
<dbReference type="EMBL" id="JACXWY010000001">
    <property type="protein sequence ID" value="MBD3844431.1"/>
    <property type="molecule type" value="Genomic_DNA"/>
</dbReference>
<evidence type="ECO:0000256" key="9">
    <source>
        <dbReference type="ARBA" id="ARBA00022857"/>
    </source>
</evidence>
<evidence type="ECO:0000256" key="7">
    <source>
        <dbReference type="ARBA" id="ARBA00022723"/>
    </source>
</evidence>
<dbReference type="Proteomes" id="UP000619295">
    <property type="component" value="Unassembled WGS sequence"/>
</dbReference>
<dbReference type="PROSITE" id="PS51656">
    <property type="entry name" value="4FE4S"/>
    <property type="match status" value="1"/>
</dbReference>
<dbReference type="Gene3D" id="1.20.990.10">
    <property type="entry name" value="NADPH-cytochrome p450 Reductase, Chain A, domain 3"/>
    <property type="match status" value="1"/>
</dbReference>
<dbReference type="GO" id="GO:0046872">
    <property type="term" value="F:metal ion binding"/>
    <property type="evidence" value="ECO:0007669"/>
    <property type="project" value="UniProtKB-KW"/>
</dbReference>
<comment type="catalytic activity">
    <reaction evidence="15">
        <text>hydrogen sulfide + 3 NADP(+) + 3 H2O = sulfite + 3 NADPH + 4 H(+)</text>
        <dbReference type="Rhea" id="RHEA:13801"/>
        <dbReference type="ChEBI" id="CHEBI:15377"/>
        <dbReference type="ChEBI" id="CHEBI:15378"/>
        <dbReference type="ChEBI" id="CHEBI:17359"/>
        <dbReference type="ChEBI" id="CHEBI:29919"/>
        <dbReference type="ChEBI" id="CHEBI:57783"/>
        <dbReference type="ChEBI" id="CHEBI:58349"/>
        <dbReference type="EC" id="1.8.1.2"/>
    </reaction>
</comment>
<comment type="cofactor">
    <cofactor evidence="2">
        <name>FAD</name>
        <dbReference type="ChEBI" id="CHEBI:57692"/>
    </cofactor>
</comment>
<keyword evidence="14" id="KW-0028">Amino-acid biosynthesis</keyword>
<keyword evidence="12" id="KW-0408">Iron</keyword>
<name>A0A927E429_9HYPH</name>
<organism evidence="18 19">
    <name type="scientific">Bosea spartocytisi</name>
    <dbReference type="NCBI Taxonomy" id="2773451"/>
    <lineage>
        <taxon>Bacteria</taxon>
        <taxon>Pseudomonadati</taxon>
        <taxon>Pseudomonadota</taxon>
        <taxon>Alphaproteobacteria</taxon>
        <taxon>Hyphomicrobiales</taxon>
        <taxon>Boseaceae</taxon>
        <taxon>Bosea</taxon>
    </lineage>
</organism>
<keyword evidence="7" id="KW-0479">Metal-binding</keyword>
<dbReference type="NCBIfam" id="NF004859">
    <property type="entry name" value="PRK06214.1"/>
    <property type="match status" value="1"/>
</dbReference>
<evidence type="ECO:0000256" key="11">
    <source>
        <dbReference type="ARBA" id="ARBA00023002"/>
    </source>
</evidence>
<dbReference type="InterPro" id="IPR007202">
    <property type="entry name" value="4Fe-4S_dom"/>
</dbReference>
<evidence type="ECO:0000256" key="13">
    <source>
        <dbReference type="ARBA" id="ARBA00023014"/>
    </source>
</evidence>
<evidence type="ECO:0000256" key="3">
    <source>
        <dbReference type="ARBA" id="ARBA00012604"/>
    </source>
</evidence>
<dbReference type="GO" id="GO:0005829">
    <property type="term" value="C:cytosol"/>
    <property type="evidence" value="ECO:0007669"/>
    <property type="project" value="TreeGrafter"/>
</dbReference>
<evidence type="ECO:0000256" key="4">
    <source>
        <dbReference type="ARBA" id="ARBA00022485"/>
    </source>
</evidence>
<dbReference type="InterPro" id="IPR023173">
    <property type="entry name" value="NADPH_Cyt_P450_Rdtase_alpha"/>
</dbReference>
<dbReference type="GO" id="GO:0004783">
    <property type="term" value="F:sulfite reductase (NADPH) activity"/>
    <property type="evidence" value="ECO:0007669"/>
    <property type="project" value="UniProtKB-EC"/>
</dbReference>